<dbReference type="STRING" id="1507870.A0A1V8TSV8"/>
<protein>
    <submittedName>
        <fullName evidence="7">Uncharacterized protein</fullName>
    </submittedName>
</protein>
<keyword evidence="3 6" id="KW-0853">WD repeat</keyword>
<evidence type="ECO:0000256" key="2">
    <source>
        <dbReference type="ARBA" id="ARBA00005616"/>
    </source>
</evidence>
<evidence type="ECO:0000313" key="8">
    <source>
        <dbReference type="Proteomes" id="UP000192596"/>
    </source>
</evidence>
<dbReference type="GO" id="GO:0016070">
    <property type="term" value="P:RNA metabolic process"/>
    <property type="evidence" value="ECO:0007669"/>
    <property type="project" value="UniProtKB-ARBA"/>
</dbReference>
<dbReference type="EMBL" id="NAJO01000002">
    <property type="protein sequence ID" value="OQO14455.1"/>
    <property type="molecule type" value="Genomic_DNA"/>
</dbReference>
<dbReference type="PANTHER" id="PTHR19861">
    <property type="entry name" value="WD40 REPEAT PROTEIN SWD2"/>
    <property type="match status" value="1"/>
</dbReference>
<dbReference type="GO" id="GO:0003682">
    <property type="term" value="F:chromatin binding"/>
    <property type="evidence" value="ECO:0007669"/>
    <property type="project" value="TreeGrafter"/>
</dbReference>
<name>A0A1V8TSV8_9PEZI</name>
<dbReference type="SMART" id="SM00320">
    <property type="entry name" value="WD40"/>
    <property type="match status" value="3"/>
</dbReference>
<dbReference type="PANTHER" id="PTHR19861:SF0">
    <property type="entry name" value="WD REPEAT-CONTAINING PROTEIN 82"/>
    <property type="match status" value="1"/>
</dbReference>
<evidence type="ECO:0000256" key="3">
    <source>
        <dbReference type="ARBA" id="ARBA00022574"/>
    </source>
</evidence>
<proteinExistence type="inferred from homology"/>
<dbReference type="AlphaFoldDB" id="A0A1V8TSV8"/>
<dbReference type="PROSITE" id="PS50082">
    <property type="entry name" value="WD_REPEATS_2"/>
    <property type="match status" value="1"/>
</dbReference>
<dbReference type="GO" id="GO:0048188">
    <property type="term" value="C:Set1C/COMPASS complex"/>
    <property type="evidence" value="ECO:0007669"/>
    <property type="project" value="TreeGrafter"/>
</dbReference>
<sequence length="411" mass="45695">MERPEVKLDQDRHVQAHALRLVLLEVHTPIYNFIIPPNRPYSDVNLSRMDIDSAPTQRSPMTKVSDVIHSFVPSKQFKPPSPYTSYTSIDFDDSGEFAICARTDDTIQLYNTRAGAHAKELKSQKYGNALARFTHNSSNILYASTKVDHGIRYLCMHDNSFIRYFKGHEDRVTSLSLSPSNDQFISASLDNTVKLWDCRSPNPQGQLSFTSAYLTAYDPSATVIAIASPISQTVCLYDLKNYDKPPFANFDLAELEDRFAASHGQRDAEGWTGLEFSNNGKYLLVTTNGPGHYVLDAYEGSLVHFLHRPSVSRMTPYAAPGDPLLPSESSTPSYTQADAAFSPDGRYVIGGNGAQAGMLVWDMADKGMKNVLTPKHELGSQKPLGVVAYNPRYNLIVSAEKEVTLWIPDLD</sequence>
<dbReference type="Gene3D" id="2.130.10.10">
    <property type="entry name" value="YVTN repeat-like/Quinoprotein amine dehydrogenase"/>
    <property type="match status" value="1"/>
</dbReference>
<reference evidence="8" key="1">
    <citation type="submission" date="2017-03" db="EMBL/GenBank/DDBJ databases">
        <title>Genomes of endolithic fungi from Antarctica.</title>
        <authorList>
            <person name="Coleine C."/>
            <person name="Masonjones S."/>
            <person name="Stajich J.E."/>
        </authorList>
    </citation>
    <scope>NUCLEOTIDE SEQUENCE [LARGE SCALE GENOMIC DNA]</scope>
    <source>
        <strain evidence="8">CCFEE 5527</strain>
    </source>
</reference>
<comment type="caution">
    <text evidence="7">The sequence shown here is derived from an EMBL/GenBank/DDBJ whole genome shotgun (WGS) entry which is preliminary data.</text>
</comment>
<keyword evidence="4" id="KW-0677">Repeat</keyword>
<evidence type="ECO:0000256" key="4">
    <source>
        <dbReference type="ARBA" id="ARBA00022737"/>
    </source>
</evidence>
<keyword evidence="5" id="KW-0539">Nucleus</keyword>
<dbReference type="SUPFAM" id="SSF50978">
    <property type="entry name" value="WD40 repeat-like"/>
    <property type="match status" value="1"/>
</dbReference>
<evidence type="ECO:0000256" key="1">
    <source>
        <dbReference type="ARBA" id="ARBA00004123"/>
    </source>
</evidence>
<dbReference type="InterPro" id="IPR037867">
    <property type="entry name" value="Swd2/WDR82"/>
</dbReference>
<keyword evidence="8" id="KW-1185">Reference proteome</keyword>
<dbReference type="OrthoDB" id="27537at2759"/>
<dbReference type="InParanoid" id="A0A1V8TSV8"/>
<gene>
    <name evidence="7" type="ORF">B0A48_01332</name>
</gene>
<accession>A0A1V8TSV8</accession>
<dbReference type="FunCoup" id="A0A1V8TSV8">
    <property type="interactions" value="1862"/>
</dbReference>
<dbReference type="Proteomes" id="UP000192596">
    <property type="component" value="Unassembled WGS sequence"/>
</dbReference>
<dbReference type="InterPro" id="IPR036322">
    <property type="entry name" value="WD40_repeat_dom_sf"/>
</dbReference>
<dbReference type="Pfam" id="PF00400">
    <property type="entry name" value="WD40"/>
    <property type="match status" value="1"/>
</dbReference>
<dbReference type="InterPro" id="IPR015943">
    <property type="entry name" value="WD40/YVTN_repeat-like_dom_sf"/>
</dbReference>
<evidence type="ECO:0000256" key="5">
    <source>
        <dbReference type="ARBA" id="ARBA00023242"/>
    </source>
</evidence>
<organism evidence="7 8">
    <name type="scientific">Cryoendolithus antarcticus</name>
    <dbReference type="NCBI Taxonomy" id="1507870"/>
    <lineage>
        <taxon>Eukaryota</taxon>
        <taxon>Fungi</taxon>
        <taxon>Dikarya</taxon>
        <taxon>Ascomycota</taxon>
        <taxon>Pezizomycotina</taxon>
        <taxon>Dothideomycetes</taxon>
        <taxon>Dothideomycetidae</taxon>
        <taxon>Cladosporiales</taxon>
        <taxon>Cladosporiaceae</taxon>
        <taxon>Cryoendolithus</taxon>
    </lineage>
</organism>
<comment type="subcellular location">
    <subcellularLocation>
        <location evidence="1">Nucleus</location>
    </subcellularLocation>
</comment>
<dbReference type="InterPro" id="IPR001680">
    <property type="entry name" value="WD40_rpt"/>
</dbReference>
<evidence type="ECO:0000256" key="6">
    <source>
        <dbReference type="PROSITE-ProRule" id="PRU00221"/>
    </source>
</evidence>
<evidence type="ECO:0000313" key="7">
    <source>
        <dbReference type="EMBL" id="OQO14455.1"/>
    </source>
</evidence>
<dbReference type="PROSITE" id="PS50294">
    <property type="entry name" value="WD_REPEATS_REGION"/>
    <property type="match status" value="1"/>
</dbReference>
<feature type="repeat" description="WD" evidence="6">
    <location>
        <begin position="165"/>
        <end position="197"/>
    </location>
</feature>
<comment type="similarity">
    <text evidence="2">Belongs to the WD repeat SWD2 family.</text>
</comment>